<reference evidence="3 4" key="1">
    <citation type="submission" date="2019-08" db="EMBL/GenBank/DDBJ databases">
        <title>In-depth cultivation of the pig gut microbiome towards novel bacterial diversity and tailored functional studies.</title>
        <authorList>
            <person name="Wylensek D."/>
            <person name="Hitch T.C.A."/>
            <person name="Clavel T."/>
        </authorList>
    </citation>
    <scope>NUCLEOTIDE SEQUENCE [LARGE SCALE GENOMIC DNA]</scope>
    <source>
        <strain evidence="3 4">WCA-389-WT-23B</strain>
    </source>
</reference>
<proteinExistence type="predicted"/>
<dbReference type="AlphaFoldDB" id="A0A6N7WBS6"/>
<dbReference type="Pfam" id="PF17479">
    <property type="entry name" value="DUF3048_C"/>
    <property type="match status" value="1"/>
</dbReference>
<dbReference type="InterPro" id="IPR035328">
    <property type="entry name" value="DUF3048_C"/>
</dbReference>
<dbReference type="InterPro" id="IPR023158">
    <property type="entry name" value="YerB-like_sf"/>
</dbReference>
<keyword evidence="4" id="KW-1185">Reference proteome</keyword>
<comment type="caution">
    <text evidence="3">The sequence shown here is derived from an EMBL/GenBank/DDBJ whole genome shotgun (WGS) entry which is preliminary data.</text>
</comment>
<dbReference type="InterPro" id="IPR021416">
    <property type="entry name" value="DUF3048_N"/>
</dbReference>
<dbReference type="EMBL" id="VUMI01000110">
    <property type="protein sequence ID" value="MSS92052.1"/>
    <property type="molecule type" value="Genomic_DNA"/>
</dbReference>
<gene>
    <name evidence="3" type="ORF">FYJ45_28770</name>
</gene>
<name>A0A6N7WBS6_9FIRM</name>
<dbReference type="Pfam" id="PF11258">
    <property type="entry name" value="DUF3048"/>
    <property type="match status" value="1"/>
</dbReference>
<sequence length="293" mass="33203">MRASCPQTGIEKASIIYKAPVEGRITRLMGLFEDWESIEKIGYIRSSRDYFVYCALEHDAVYCHFGQATMYVDALLNSDRVDNISAAVAGIDHPAYDVFRRTTDRRAPHNVVASGKDILKNVELFGYSLEYHDTFQPKFTFLSSHDADIYKNMPDVNIIYPGGQASDGANGYSRIQAYFQYDGEKYYRYQYGGPHIDEVTGNQLTCDNVILQYCYGEVRDENDYLAFGCHGDNGLPVQVFTQGKVINGTWSRYSDNDPAVYLDEAGNPIKLTPGKIWICIIWADYAEDVELVK</sequence>
<dbReference type="Proteomes" id="UP000436047">
    <property type="component" value="Unassembled WGS sequence"/>
</dbReference>
<evidence type="ECO:0000259" key="2">
    <source>
        <dbReference type="Pfam" id="PF17479"/>
    </source>
</evidence>
<protein>
    <submittedName>
        <fullName evidence="3">DUF3048 domain-containing protein</fullName>
    </submittedName>
</protein>
<accession>A0A6N7WBS6</accession>
<feature type="domain" description="DUF3048" evidence="1">
    <location>
        <begin position="3"/>
        <end position="126"/>
    </location>
</feature>
<evidence type="ECO:0000313" key="3">
    <source>
        <dbReference type="EMBL" id="MSS92052.1"/>
    </source>
</evidence>
<feature type="domain" description="DUF3048" evidence="2">
    <location>
        <begin position="177"/>
        <end position="278"/>
    </location>
</feature>
<evidence type="ECO:0000259" key="1">
    <source>
        <dbReference type="Pfam" id="PF11258"/>
    </source>
</evidence>
<organism evidence="3 4">
    <name type="scientific">Eisenbergiella porci</name>
    <dbReference type="NCBI Taxonomy" id="2652274"/>
    <lineage>
        <taxon>Bacteria</taxon>
        <taxon>Bacillati</taxon>
        <taxon>Bacillota</taxon>
        <taxon>Clostridia</taxon>
        <taxon>Lachnospirales</taxon>
        <taxon>Lachnospiraceae</taxon>
        <taxon>Eisenbergiella</taxon>
    </lineage>
</organism>
<dbReference type="SUPFAM" id="SSF159774">
    <property type="entry name" value="YerB-like"/>
    <property type="match status" value="1"/>
</dbReference>
<evidence type="ECO:0000313" key="4">
    <source>
        <dbReference type="Proteomes" id="UP000436047"/>
    </source>
</evidence>
<dbReference type="Gene3D" id="3.50.90.10">
    <property type="entry name" value="YerB-like"/>
    <property type="match status" value="1"/>
</dbReference>